<dbReference type="SUPFAM" id="SSF88946">
    <property type="entry name" value="Sigma2 domain of RNA polymerase sigma factors"/>
    <property type="match status" value="1"/>
</dbReference>
<feature type="region of interest" description="Disordered" evidence="5">
    <location>
        <begin position="201"/>
        <end position="224"/>
    </location>
</feature>
<evidence type="ECO:0000256" key="1">
    <source>
        <dbReference type="ARBA" id="ARBA00010641"/>
    </source>
</evidence>
<comment type="caution">
    <text evidence="7">The sequence shown here is derived from an EMBL/GenBank/DDBJ whole genome shotgun (WGS) entry which is preliminary data.</text>
</comment>
<dbReference type="Pfam" id="PF08281">
    <property type="entry name" value="Sigma70_r4_2"/>
    <property type="match status" value="1"/>
</dbReference>
<sequence>MQTFHIHSMTSKIDDHHASADDISEDRDLLSQLARGDAQAFATLYTRYTPRIRSYLHQRLTDPEHLDEVLNDVMLVLWQKATDCPSTVPLLAWLYGIARNKARSCCRPSVDQKTFLSEFASEEAEPEVHLLKKDRQQTLDRAIAKLPHHERQPIELLVYHGCSYKDIATRLEVSVNTIKTRMRRAQDRLVAACSSEGQLGSGLERRVRETHRRYPQCPRGPSSP</sequence>
<keyword evidence="8" id="KW-1185">Reference proteome</keyword>
<dbReference type="GO" id="GO:0006352">
    <property type="term" value="P:DNA-templated transcription initiation"/>
    <property type="evidence" value="ECO:0007669"/>
    <property type="project" value="InterPro"/>
</dbReference>
<dbReference type="InterPro" id="IPR007627">
    <property type="entry name" value="RNA_pol_sigma70_r2"/>
</dbReference>
<dbReference type="InterPro" id="IPR013249">
    <property type="entry name" value="RNA_pol_sigma70_r4_t2"/>
</dbReference>
<dbReference type="HOGENOM" id="CLU_047691_9_3_7"/>
<dbReference type="Gene3D" id="1.10.10.10">
    <property type="entry name" value="Winged helix-like DNA-binding domain superfamily/Winged helix DNA-binding domain"/>
    <property type="match status" value="1"/>
</dbReference>
<dbReference type="Pfam" id="PF04542">
    <property type="entry name" value="Sigma70_r2"/>
    <property type="match status" value="1"/>
</dbReference>
<keyword evidence="4" id="KW-0804">Transcription</keyword>
<dbReference type="SUPFAM" id="SSF88659">
    <property type="entry name" value="Sigma3 and sigma4 domains of RNA polymerase sigma factors"/>
    <property type="match status" value="1"/>
</dbReference>
<accession>W4LAQ8</accession>
<dbReference type="PANTHER" id="PTHR43133">
    <property type="entry name" value="RNA POLYMERASE ECF-TYPE SIGMA FACTO"/>
    <property type="match status" value="1"/>
</dbReference>
<dbReference type="InterPro" id="IPR039425">
    <property type="entry name" value="RNA_pol_sigma-70-like"/>
</dbReference>
<dbReference type="AlphaFoldDB" id="W4LAQ8"/>
<gene>
    <name evidence="7" type="ORF">ETSY2_48765</name>
</gene>
<evidence type="ECO:0000313" key="7">
    <source>
        <dbReference type="EMBL" id="ETW95014.1"/>
    </source>
</evidence>
<feature type="domain" description="HTH luxR-type" evidence="6">
    <location>
        <begin position="161"/>
        <end position="188"/>
    </location>
</feature>
<evidence type="ECO:0000313" key="8">
    <source>
        <dbReference type="Proteomes" id="UP000019140"/>
    </source>
</evidence>
<dbReference type="InterPro" id="IPR013324">
    <property type="entry name" value="RNA_pol_sigma_r3/r4-like"/>
</dbReference>
<dbReference type="GO" id="GO:0003677">
    <property type="term" value="F:DNA binding"/>
    <property type="evidence" value="ECO:0007669"/>
    <property type="project" value="InterPro"/>
</dbReference>
<dbReference type="InterPro" id="IPR014284">
    <property type="entry name" value="RNA_pol_sigma-70_dom"/>
</dbReference>
<comment type="similarity">
    <text evidence="1">Belongs to the sigma-70 factor family. ECF subfamily.</text>
</comment>
<dbReference type="NCBIfam" id="TIGR02937">
    <property type="entry name" value="sigma70-ECF"/>
    <property type="match status" value="1"/>
</dbReference>
<organism evidence="7 8">
    <name type="scientific">Candidatus Entotheonella gemina</name>
    <dbReference type="NCBI Taxonomy" id="1429439"/>
    <lineage>
        <taxon>Bacteria</taxon>
        <taxon>Pseudomonadati</taxon>
        <taxon>Nitrospinota/Tectimicrobiota group</taxon>
        <taxon>Candidatus Tectimicrobiota</taxon>
        <taxon>Candidatus Entotheonellia</taxon>
        <taxon>Candidatus Entotheonellales</taxon>
        <taxon>Candidatus Entotheonellaceae</taxon>
        <taxon>Candidatus Entotheonella</taxon>
    </lineage>
</organism>
<evidence type="ECO:0000256" key="2">
    <source>
        <dbReference type="ARBA" id="ARBA00023015"/>
    </source>
</evidence>
<protein>
    <recommendedName>
        <fullName evidence="6">HTH luxR-type domain-containing protein</fullName>
    </recommendedName>
</protein>
<dbReference type="PROSITE" id="PS00622">
    <property type="entry name" value="HTH_LUXR_1"/>
    <property type="match status" value="1"/>
</dbReference>
<name>W4LAQ8_9BACT</name>
<dbReference type="InterPro" id="IPR000792">
    <property type="entry name" value="Tscrpt_reg_LuxR_C"/>
</dbReference>
<reference evidence="7 8" key="1">
    <citation type="journal article" date="2014" name="Nature">
        <title>An environmental bacterial taxon with a large and distinct metabolic repertoire.</title>
        <authorList>
            <person name="Wilson M.C."/>
            <person name="Mori T."/>
            <person name="Ruckert C."/>
            <person name="Uria A.R."/>
            <person name="Helf M.J."/>
            <person name="Takada K."/>
            <person name="Gernert C."/>
            <person name="Steffens U.A."/>
            <person name="Heycke N."/>
            <person name="Schmitt S."/>
            <person name="Rinke C."/>
            <person name="Helfrich E.J."/>
            <person name="Brachmann A.O."/>
            <person name="Gurgui C."/>
            <person name="Wakimoto T."/>
            <person name="Kracht M."/>
            <person name="Crusemann M."/>
            <person name="Hentschel U."/>
            <person name="Abe I."/>
            <person name="Matsunaga S."/>
            <person name="Kalinowski J."/>
            <person name="Takeyama H."/>
            <person name="Piel J."/>
        </authorList>
    </citation>
    <scope>NUCLEOTIDE SEQUENCE [LARGE SCALE GENOMIC DNA]</scope>
    <source>
        <strain evidence="8">TSY2</strain>
    </source>
</reference>
<evidence type="ECO:0000256" key="5">
    <source>
        <dbReference type="SAM" id="MobiDB-lite"/>
    </source>
</evidence>
<dbReference type="GO" id="GO:0016987">
    <property type="term" value="F:sigma factor activity"/>
    <property type="evidence" value="ECO:0007669"/>
    <property type="project" value="UniProtKB-KW"/>
</dbReference>
<dbReference type="InterPro" id="IPR036388">
    <property type="entry name" value="WH-like_DNA-bd_sf"/>
</dbReference>
<dbReference type="CDD" id="cd06171">
    <property type="entry name" value="Sigma70_r4"/>
    <property type="match status" value="1"/>
</dbReference>
<dbReference type="Proteomes" id="UP000019140">
    <property type="component" value="Unassembled WGS sequence"/>
</dbReference>
<dbReference type="InterPro" id="IPR013325">
    <property type="entry name" value="RNA_pol_sigma_r2"/>
</dbReference>
<keyword evidence="3" id="KW-0731">Sigma factor</keyword>
<keyword evidence="2" id="KW-0805">Transcription regulation</keyword>
<evidence type="ECO:0000256" key="4">
    <source>
        <dbReference type="ARBA" id="ARBA00023163"/>
    </source>
</evidence>
<dbReference type="PANTHER" id="PTHR43133:SF46">
    <property type="entry name" value="RNA POLYMERASE SIGMA-70 FACTOR ECF SUBFAMILY"/>
    <property type="match status" value="1"/>
</dbReference>
<evidence type="ECO:0000259" key="6">
    <source>
        <dbReference type="PROSITE" id="PS00622"/>
    </source>
</evidence>
<evidence type="ECO:0000256" key="3">
    <source>
        <dbReference type="ARBA" id="ARBA00023082"/>
    </source>
</evidence>
<dbReference type="EMBL" id="AZHX01002367">
    <property type="protein sequence ID" value="ETW95014.1"/>
    <property type="molecule type" value="Genomic_DNA"/>
</dbReference>
<proteinExistence type="inferred from homology"/>
<dbReference type="Gene3D" id="1.10.1740.10">
    <property type="match status" value="1"/>
</dbReference>